<sequence>MGSCISAPHNPPDEDEYYPYYLKSTMALSDEEEGSSWTVAAESSVEASKSSLSIFNEDILLSILSYVADVPFEIINTTAGEKKTIPVTISILASSAHDAVNTLSLNFPRSRYRTRTNPALAVPTTHSTLTHILPLVSKQFHKLTHNHDLYWKNALLRLARQEPSLWVEGMKRVIFDVECDEIRSEIAKRIQSQVGGRRGKRAKNNQLDYRSSESVFVSAIAASRRAIFESTANSKTTIADYEELLEHACTAIKFHQPNPHNATTSRMYQGLYRSIVLRHLRYQGPVFIMGSSVRLERPYGLHFFEPRYRVLISEVMASYPISARRGERISPIVPGIFPPPPVVCAEMKSSIVDLVKKNESLMTEYHQPTFIHAHREFGTNCLATIVQVQICSINPNGTADVLLKPIAYIWIEKIWERRGTGGLYEASGIRMGADFSKRYEYLCNMRAYGMGDGRGRQQQLPIP</sequence>
<gene>
    <name evidence="1" type="ORF">ACHAXA_009403</name>
</gene>
<accession>A0ABD3R9L3</accession>
<dbReference type="AlphaFoldDB" id="A0ABD3R9L3"/>
<organism evidence="1 2">
    <name type="scientific">Cyclostephanos tholiformis</name>
    <dbReference type="NCBI Taxonomy" id="382380"/>
    <lineage>
        <taxon>Eukaryota</taxon>
        <taxon>Sar</taxon>
        <taxon>Stramenopiles</taxon>
        <taxon>Ochrophyta</taxon>
        <taxon>Bacillariophyta</taxon>
        <taxon>Coscinodiscophyceae</taxon>
        <taxon>Thalassiosirophycidae</taxon>
        <taxon>Stephanodiscales</taxon>
        <taxon>Stephanodiscaceae</taxon>
        <taxon>Cyclostephanos</taxon>
    </lineage>
</organism>
<reference evidence="1 2" key="1">
    <citation type="submission" date="2024-10" db="EMBL/GenBank/DDBJ databases">
        <title>Updated reference genomes for cyclostephanoid diatoms.</title>
        <authorList>
            <person name="Roberts W.R."/>
            <person name="Alverson A.J."/>
        </authorList>
    </citation>
    <scope>NUCLEOTIDE SEQUENCE [LARGE SCALE GENOMIC DNA]</scope>
    <source>
        <strain evidence="1 2">AJA228-03</strain>
    </source>
</reference>
<protein>
    <submittedName>
        <fullName evidence="1">Uncharacterized protein</fullName>
    </submittedName>
</protein>
<name>A0ABD3R9L3_9STRA</name>
<dbReference type="Proteomes" id="UP001530377">
    <property type="component" value="Unassembled WGS sequence"/>
</dbReference>
<dbReference type="EMBL" id="JALLPB020000385">
    <property type="protein sequence ID" value="KAL3809709.1"/>
    <property type="molecule type" value="Genomic_DNA"/>
</dbReference>
<evidence type="ECO:0000313" key="2">
    <source>
        <dbReference type="Proteomes" id="UP001530377"/>
    </source>
</evidence>
<keyword evidence="2" id="KW-1185">Reference proteome</keyword>
<proteinExistence type="predicted"/>
<evidence type="ECO:0000313" key="1">
    <source>
        <dbReference type="EMBL" id="KAL3809709.1"/>
    </source>
</evidence>
<comment type="caution">
    <text evidence="1">The sequence shown here is derived from an EMBL/GenBank/DDBJ whole genome shotgun (WGS) entry which is preliminary data.</text>
</comment>